<dbReference type="Proteomes" id="UP000054886">
    <property type="component" value="Unassembled WGS sequence"/>
</dbReference>
<dbReference type="VEuPathDB" id="FungiDB:GVI51_I06369"/>
<comment type="caution">
    <text evidence="1">The sequence shown here is derived from an EMBL/GenBank/DDBJ whole genome shotgun (WGS) entry which is preliminary data.</text>
</comment>
<dbReference type="VEuPathDB" id="FungiDB:CAGL0I06556g"/>
<name>A0A0W0CL45_CANGB</name>
<gene>
    <name evidence="1" type="ORF">AO440_002618</name>
</gene>
<dbReference type="VEuPathDB" id="FungiDB:GWK60_I02035"/>
<dbReference type="OMA" id="KSCQWGH"/>
<sequence>MDVRKQLYLQCLNREFAQVLAKVRGMSTESLDYNFLQMYLGRSCQWAHVPSIDYLWMRFVMKEPLLLVRPQVLCDMATIALNNDKGFLPSQLLKHYTMNYLNKRHISFDDPVLYHLNRVKVESFAKGTKDRTTFMEKWKVFLQDIDDKFPTSYKFRIRDYMNLSQASRTATQERLGSMLFDQDQITIKNPTSMSLLLNIILLHKGISTDYKLAIFEQFLRSSNGAALIDDSIQILLRLVDGNSSQLRNLLETLKSVDVKISATTCNEIDSCKAKLQ</sequence>
<dbReference type="PhylomeDB" id="A0A0W0CL45"/>
<dbReference type="GO" id="GO:0070131">
    <property type="term" value="P:positive regulation of mitochondrial translation"/>
    <property type="evidence" value="ECO:0007669"/>
    <property type="project" value="EnsemblFungi"/>
</dbReference>
<dbReference type="VEuPathDB" id="FungiDB:B1J91_I06556g"/>
<evidence type="ECO:0000313" key="2">
    <source>
        <dbReference type="Proteomes" id="UP000054886"/>
    </source>
</evidence>
<accession>A0A0W0CL45</accession>
<dbReference type="Pfam" id="PF05476">
    <property type="entry name" value="PET122"/>
    <property type="match status" value="1"/>
</dbReference>
<evidence type="ECO:0000313" key="1">
    <source>
        <dbReference type="EMBL" id="KTB05458.1"/>
    </source>
</evidence>
<dbReference type="InterPro" id="IPR008732">
    <property type="entry name" value="Pet122"/>
</dbReference>
<organism evidence="1 2">
    <name type="scientific">Candida glabrata</name>
    <name type="common">Yeast</name>
    <name type="synonym">Torulopsis glabrata</name>
    <dbReference type="NCBI Taxonomy" id="5478"/>
    <lineage>
        <taxon>Eukaryota</taxon>
        <taxon>Fungi</taxon>
        <taxon>Dikarya</taxon>
        <taxon>Ascomycota</taxon>
        <taxon>Saccharomycotina</taxon>
        <taxon>Saccharomycetes</taxon>
        <taxon>Saccharomycetales</taxon>
        <taxon>Saccharomycetaceae</taxon>
        <taxon>Nakaseomyces</taxon>
    </lineage>
</organism>
<dbReference type="GO" id="GO:0033617">
    <property type="term" value="P:mitochondrial respiratory chain complex IV assembly"/>
    <property type="evidence" value="ECO:0007669"/>
    <property type="project" value="EnsemblFungi"/>
</dbReference>
<reference evidence="1 2" key="1">
    <citation type="submission" date="2015-10" db="EMBL/GenBank/DDBJ databases">
        <title>Draft genomes sequences of Candida glabrata isolates 1A, 1B, 2A, 2B, 3A and 3B.</title>
        <authorList>
            <person name="Haavelsrud O.E."/>
            <person name="Gaustad P."/>
        </authorList>
    </citation>
    <scope>NUCLEOTIDE SEQUENCE [LARGE SCALE GENOMIC DNA]</scope>
    <source>
        <strain evidence="1">910700640</strain>
    </source>
</reference>
<dbReference type="AlphaFoldDB" id="A0A0W0CL45"/>
<dbReference type="EMBL" id="LLZZ01000113">
    <property type="protein sequence ID" value="KTB05458.1"/>
    <property type="molecule type" value="Genomic_DNA"/>
</dbReference>
<dbReference type="PIRSF" id="PIRSF003326">
    <property type="entry name" value="PET122"/>
    <property type="match status" value="1"/>
</dbReference>
<dbReference type="GO" id="GO:0005743">
    <property type="term" value="C:mitochondrial inner membrane"/>
    <property type="evidence" value="ECO:0007669"/>
    <property type="project" value="EnsemblFungi"/>
</dbReference>
<protein>
    <submittedName>
        <fullName evidence="1">Protein PET122, mitochondrial</fullName>
    </submittedName>
</protein>
<proteinExistence type="predicted"/>
<dbReference type="GO" id="GO:0003743">
    <property type="term" value="F:translation initiation factor activity"/>
    <property type="evidence" value="ECO:0007669"/>
    <property type="project" value="EnsemblFungi"/>
</dbReference>